<comment type="similarity">
    <text evidence="1">Belongs to the terpene cyclase/mutase family.</text>
</comment>
<accession>M8C9R9</accession>
<feature type="domain" description="Squalene cyclase C-terminal" evidence="3">
    <location>
        <begin position="325"/>
        <end position="600"/>
    </location>
</feature>
<reference evidence="5" key="1">
    <citation type="submission" date="2015-06" db="UniProtKB">
        <authorList>
            <consortium name="EnsemblPlants"/>
        </authorList>
    </citation>
    <scope>IDENTIFICATION</scope>
</reference>
<dbReference type="PANTHER" id="PTHR11764">
    <property type="entry name" value="TERPENE CYCLASE/MUTASE FAMILY MEMBER"/>
    <property type="match status" value="1"/>
</dbReference>
<dbReference type="PANTHER" id="PTHR11764:SF84">
    <property type="entry name" value="TERPENE CYCLASE_MUTASE FAMILY MEMBER"/>
    <property type="match status" value="1"/>
</dbReference>
<dbReference type="GO" id="GO:0005811">
    <property type="term" value="C:lipid droplet"/>
    <property type="evidence" value="ECO:0007669"/>
    <property type="project" value="InterPro"/>
</dbReference>
<protein>
    <submittedName>
        <fullName evidence="5">Cycloartenol synthase</fullName>
    </submittedName>
</protein>
<dbReference type="Pfam" id="PF13243">
    <property type="entry name" value="SQHop_cyclase_C"/>
    <property type="match status" value="1"/>
</dbReference>
<dbReference type="AlphaFoldDB" id="M8C9R9"/>
<evidence type="ECO:0000313" key="5">
    <source>
        <dbReference type="EnsemblPlants" id="EMT31064"/>
    </source>
</evidence>
<dbReference type="InterPro" id="IPR032696">
    <property type="entry name" value="SQ_cyclase_C"/>
</dbReference>
<evidence type="ECO:0000256" key="2">
    <source>
        <dbReference type="ARBA" id="ARBA00022737"/>
    </source>
</evidence>
<dbReference type="InterPro" id="IPR008930">
    <property type="entry name" value="Terpenoid_cyclase/PrenylTrfase"/>
</dbReference>
<proteinExistence type="inferred from homology"/>
<dbReference type="Gene3D" id="1.50.10.20">
    <property type="match status" value="2"/>
</dbReference>
<dbReference type="SUPFAM" id="SSF48239">
    <property type="entry name" value="Terpenoid cyclases/Protein prenyltransferases"/>
    <property type="match status" value="2"/>
</dbReference>
<dbReference type="InterPro" id="IPR002365">
    <property type="entry name" value="Terpene_synthase_CS"/>
</dbReference>
<dbReference type="InterPro" id="IPR032697">
    <property type="entry name" value="SQ_cyclase_N"/>
</dbReference>
<dbReference type="EnsemblPlants" id="EMT31064">
    <property type="protein sequence ID" value="EMT31064"/>
    <property type="gene ID" value="F775_19286"/>
</dbReference>
<keyword evidence="2" id="KW-0677">Repeat</keyword>
<evidence type="ECO:0000256" key="1">
    <source>
        <dbReference type="ARBA" id="ARBA00009755"/>
    </source>
</evidence>
<feature type="domain" description="Squalene cyclase N-terminal" evidence="4">
    <location>
        <begin position="82"/>
        <end position="196"/>
    </location>
</feature>
<name>M8C9R9_AEGTA</name>
<dbReference type="CDD" id="cd02892">
    <property type="entry name" value="SQCY_1"/>
    <property type="match status" value="1"/>
</dbReference>
<sequence>MWRLKIAGQASGGPWLQSANGFLGRQVWEFDRDAGSPEERAEVERLREDFTKHRSHKRESQDLLLRLQIFSLYVTRSLNMVLSSEHQHEICRHIYNHQNEDGGWGTHIWGPSNMLGSCLNYAALRLLVGETLDNDNDVLIKARAWILSHGSATAVPQWGKIFLSILGVYDWSGNNPIIPELWLLPHFLPIHPVYMSMAYLYGKKFVGPITPTITALREELYNTPYSNIDWGKASNCCAEDGVHPCMLLEDLHNPRSQALNMICCWVENPNSDAFKKHLPRVYDYLWIAEDGMKAKVLVYHNPICHVGKKTYGIISKQIYDGCQNWETPFIVQAMCSTNLIDEFGPTIKKAHDFMKKSQVLRNLPDYERFYRHRSKGSWTLSTIDNGWPISDGTAETLKTLLSLSNISANLVGDPIEEERLYDAIDFLLSLMNKDGSICTYERRRTATWVELLNPSESFKNIVIDHPTSECTASVIDGMVLFKELYPQYRSEEVGNCIKNAVKYVEGKQLKDGSWYGSWGICFTYGTMFAVKGLGAAGRNYYNSSSIRKACKFLLSKQQSTGGWGESYLSNYTQEYVDSGTPHTVETAWAMLGLIYGGQEHAGCANSAFYFNYPNYRNLFPIMALGEFRRRLVANKN</sequence>
<evidence type="ECO:0000259" key="4">
    <source>
        <dbReference type="Pfam" id="PF13249"/>
    </source>
</evidence>
<dbReference type="GO" id="GO:0016104">
    <property type="term" value="P:triterpenoid biosynthetic process"/>
    <property type="evidence" value="ECO:0007669"/>
    <property type="project" value="InterPro"/>
</dbReference>
<dbReference type="Pfam" id="PF13249">
    <property type="entry name" value="SQHop_cyclase_N"/>
    <property type="match status" value="1"/>
</dbReference>
<evidence type="ECO:0000259" key="3">
    <source>
        <dbReference type="Pfam" id="PF13243"/>
    </source>
</evidence>
<dbReference type="InterPro" id="IPR018333">
    <property type="entry name" value="Squalene_cyclase"/>
</dbReference>
<dbReference type="GO" id="GO:0016866">
    <property type="term" value="F:intramolecular transferase activity"/>
    <property type="evidence" value="ECO:0007669"/>
    <property type="project" value="InterPro"/>
</dbReference>
<dbReference type="PROSITE" id="PS01074">
    <property type="entry name" value="TERPENE_SYNTHASES"/>
    <property type="match status" value="1"/>
</dbReference>
<organism evidence="5">
    <name type="scientific">Aegilops tauschii</name>
    <name type="common">Tausch's goatgrass</name>
    <name type="synonym">Aegilops squarrosa</name>
    <dbReference type="NCBI Taxonomy" id="37682"/>
    <lineage>
        <taxon>Eukaryota</taxon>
        <taxon>Viridiplantae</taxon>
        <taxon>Streptophyta</taxon>
        <taxon>Embryophyta</taxon>
        <taxon>Tracheophyta</taxon>
        <taxon>Spermatophyta</taxon>
        <taxon>Magnoliopsida</taxon>
        <taxon>Liliopsida</taxon>
        <taxon>Poales</taxon>
        <taxon>Poaceae</taxon>
        <taxon>BOP clade</taxon>
        <taxon>Pooideae</taxon>
        <taxon>Triticodae</taxon>
        <taxon>Triticeae</taxon>
        <taxon>Triticinae</taxon>
        <taxon>Aegilops</taxon>
    </lineage>
</organism>